<keyword evidence="11 18" id="KW-1133">Transmembrane helix</keyword>
<proteinExistence type="inferred from homology"/>
<name>A0A4Y1RGN1_PRUDU</name>
<evidence type="ECO:0000259" key="19">
    <source>
        <dbReference type="PROSITE" id="PS50089"/>
    </source>
</evidence>
<comment type="catalytic activity">
    <reaction evidence="15">
        <text>L-threonyl-[protein] + ATP = O-phospho-L-threonyl-[protein] + ADP + H(+)</text>
        <dbReference type="Rhea" id="RHEA:46608"/>
        <dbReference type="Rhea" id="RHEA-COMP:11060"/>
        <dbReference type="Rhea" id="RHEA-COMP:11605"/>
        <dbReference type="ChEBI" id="CHEBI:15378"/>
        <dbReference type="ChEBI" id="CHEBI:30013"/>
        <dbReference type="ChEBI" id="CHEBI:30616"/>
        <dbReference type="ChEBI" id="CHEBI:61977"/>
        <dbReference type="ChEBI" id="CHEBI:456216"/>
        <dbReference type="EC" id="2.7.11.1"/>
    </reaction>
</comment>
<evidence type="ECO:0000256" key="5">
    <source>
        <dbReference type="ARBA" id="ARBA00022692"/>
    </source>
</evidence>
<keyword evidence="5 18" id="KW-0812">Transmembrane</keyword>
<evidence type="ECO:0000256" key="18">
    <source>
        <dbReference type="SAM" id="Phobius"/>
    </source>
</evidence>
<comment type="catalytic activity">
    <reaction evidence="16">
        <text>L-seryl-[protein] + ATP = O-phospho-L-seryl-[protein] + ADP + H(+)</text>
        <dbReference type="Rhea" id="RHEA:17989"/>
        <dbReference type="Rhea" id="RHEA-COMP:9863"/>
        <dbReference type="Rhea" id="RHEA-COMP:11604"/>
        <dbReference type="ChEBI" id="CHEBI:15378"/>
        <dbReference type="ChEBI" id="CHEBI:29999"/>
        <dbReference type="ChEBI" id="CHEBI:30616"/>
        <dbReference type="ChEBI" id="CHEBI:83421"/>
        <dbReference type="ChEBI" id="CHEBI:456216"/>
        <dbReference type="EC" id="2.7.11.1"/>
    </reaction>
</comment>
<sequence length="983" mass="108897">MNRRTRQIFHYTMPTLQILIIFLLCFFFIPDHIGTVSAGACAESSCSSSYISSIPIKFPFQLKTLEPSRCGYEGFDVSCNKSNHSQTLLTLPSSGDFIVQGIYYLRQRLVIADPANCLPRRFLEHDFSLIGSPFSFIHGLENYTFLNCSYQVETSHESISCLSNKLYKVIGVPSKSINFSAPSLCSVISTALVPLSGSFESDGRDMLNYYFELAWDVPDCRFCEQSGNVCGFKDGKSSELKCSSLSGIAKYAFMAFTGIMAIIFILTLVLRLRDSDRAHQPMTELSTVTDRQPLVIRIGLDDATIESYPKTQLGESWELPKPNDNTCPICLSTYKPKETLRTISECNHYFHASCADEWLRVSATCPLCRNHSEGNKIIASATNCVESTCTPAGARVRFPFWLRNLQPSSCGYQGFDLSCNNQTILTLPSSGDFFVKTISYRDQIVWLSDPDNCLPKRFLDDDVSLQGTPFLFAQDLETYTFLNCSASQATESSAIPCLSSDSYDVIIVASGWSTSLSTANHASSSSLCSVISTALVPPSLVEGYLSSSLQLAWSVPDCSSCEANGIICDLDNATSSQTICSRSKSGPSGPSGLSSAAKNGIMIGVGIPALFCVIGLSFYFHNRMRAPDQLRQPVSADVPNRQPQLLAISGLDGPTIESYPTTELGETWELPYPNDNTCPICLAEYQAKETLRAMPECNHYFHASCIDEWLKMNATCPLCRNPPEASKIISPQTILTLPSSGDFIVQNINYKDQKVTVNDPNNCLPRRFLEHDFNLTDSPFDFATGTENYTFLNCSYKDVEWASPITCLSNDHYKVLLEPTSSESWAPCSVISTALVPYYSFDWYNLNVVGVELEWEVPDCRSWEARNLRCGLETPTSLSRAAKYAILLSAEIPGLLGIIGIVFYVSDKIRAHALLQQQQPTTDLSINITDGQPPVAVRGLDDATIESYHKIELSETWKLLEPNDPLRVIPDCNHYFHINCADE</sequence>
<dbReference type="Pfam" id="PF13947">
    <property type="entry name" value="GUB_WAK_bind"/>
    <property type="match status" value="2"/>
</dbReference>
<comment type="pathway">
    <text evidence="3">Protein modification; protein ubiquitination.</text>
</comment>
<evidence type="ECO:0000313" key="20">
    <source>
        <dbReference type="EMBL" id="BBH03469.1"/>
    </source>
</evidence>
<feature type="transmembrane region" description="Helical" evidence="18">
    <location>
        <begin position="601"/>
        <end position="620"/>
    </location>
</feature>
<evidence type="ECO:0000256" key="7">
    <source>
        <dbReference type="ARBA" id="ARBA00022729"/>
    </source>
</evidence>
<dbReference type="SUPFAM" id="SSF57850">
    <property type="entry name" value="RING/U-box"/>
    <property type="match status" value="2"/>
</dbReference>
<dbReference type="Pfam" id="PF14380">
    <property type="entry name" value="WAK_assoc"/>
    <property type="match status" value="1"/>
</dbReference>
<dbReference type="InterPro" id="IPR046948">
    <property type="entry name" value="ATL20-22-like"/>
</dbReference>
<dbReference type="InterPro" id="IPR001841">
    <property type="entry name" value="Znf_RING"/>
</dbReference>
<dbReference type="Gene3D" id="3.30.40.10">
    <property type="entry name" value="Zinc/RING finger domain, C3HC4 (zinc finger)"/>
    <property type="match status" value="2"/>
</dbReference>
<evidence type="ECO:0000256" key="11">
    <source>
        <dbReference type="ARBA" id="ARBA00022989"/>
    </source>
</evidence>
<evidence type="ECO:0000256" key="6">
    <source>
        <dbReference type="ARBA" id="ARBA00022723"/>
    </source>
</evidence>
<feature type="transmembrane region" description="Helical" evidence="18">
    <location>
        <begin position="884"/>
        <end position="905"/>
    </location>
</feature>
<keyword evidence="9" id="KW-0833">Ubl conjugation pathway</keyword>
<keyword evidence="4" id="KW-0808">Transferase</keyword>
<protein>
    <submittedName>
        <fullName evidence="20">RING/U-box superfamily protein</fullName>
    </submittedName>
</protein>
<dbReference type="GO" id="GO:0016020">
    <property type="term" value="C:membrane"/>
    <property type="evidence" value="ECO:0007669"/>
    <property type="project" value="UniProtKB-SubCell"/>
</dbReference>
<keyword evidence="12 18" id="KW-0472">Membrane</keyword>
<feature type="domain" description="RING-type" evidence="19">
    <location>
        <begin position="327"/>
        <end position="369"/>
    </location>
</feature>
<dbReference type="InterPro" id="IPR025287">
    <property type="entry name" value="WAK_GUB"/>
</dbReference>
<evidence type="ECO:0000256" key="17">
    <source>
        <dbReference type="PROSITE-ProRule" id="PRU00175"/>
    </source>
</evidence>
<dbReference type="SMART" id="SM00184">
    <property type="entry name" value="RING"/>
    <property type="match status" value="2"/>
</dbReference>
<dbReference type="CDD" id="cd16461">
    <property type="entry name" value="RING-H2_EL5-like"/>
    <property type="match status" value="1"/>
</dbReference>
<dbReference type="PANTHER" id="PTHR46279">
    <property type="entry name" value="RING/U-BOX SUPERFAMILY PROTEIN"/>
    <property type="match status" value="1"/>
</dbReference>
<evidence type="ECO:0000256" key="16">
    <source>
        <dbReference type="ARBA" id="ARBA00048679"/>
    </source>
</evidence>
<keyword evidence="8 17" id="KW-0863">Zinc-finger</keyword>
<dbReference type="InterPro" id="IPR013083">
    <property type="entry name" value="Znf_RING/FYVE/PHD"/>
</dbReference>
<comment type="subcellular location">
    <subcellularLocation>
        <location evidence="2">Membrane</location>
        <topology evidence="2">Single-pass membrane protein</topology>
    </subcellularLocation>
</comment>
<comment type="catalytic activity">
    <reaction evidence="1">
        <text>S-ubiquitinyl-[E2 ubiquitin-conjugating enzyme]-L-cysteine + [acceptor protein]-L-lysine = [E2 ubiquitin-conjugating enzyme]-L-cysteine + N(6)-ubiquitinyl-[acceptor protein]-L-lysine.</text>
        <dbReference type="EC" id="2.3.2.27"/>
    </reaction>
</comment>
<dbReference type="PANTHER" id="PTHR46279:SF31">
    <property type="entry name" value="RING-H2 FINGER PROTEIN ATL20-LIKE ISOFORM X1"/>
    <property type="match status" value="1"/>
</dbReference>
<evidence type="ECO:0000256" key="15">
    <source>
        <dbReference type="ARBA" id="ARBA00047899"/>
    </source>
</evidence>
<comment type="similarity">
    <text evidence="14">Belongs to the RING-type zinc finger family. ATL subfamily.</text>
</comment>
<dbReference type="InterPro" id="IPR032872">
    <property type="entry name" value="WAK_assoc_C"/>
</dbReference>
<feature type="domain" description="RING-type" evidence="19">
    <location>
        <begin position="678"/>
        <end position="720"/>
    </location>
</feature>
<keyword evidence="10" id="KW-0862">Zinc</keyword>
<evidence type="ECO:0000256" key="12">
    <source>
        <dbReference type="ARBA" id="ARBA00023136"/>
    </source>
</evidence>
<keyword evidence="6" id="KW-0479">Metal-binding</keyword>
<evidence type="ECO:0000256" key="13">
    <source>
        <dbReference type="ARBA" id="ARBA00023180"/>
    </source>
</evidence>
<gene>
    <name evidence="20" type="ORF">Prudu_014358</name>
</gene>
<dbReference type="GO" id="GO:0008270">
    <property type="term" value="F:zinc ion binding"/>
    <property type="evidence" value="ECO:0007669"/>
    <property type="project" value="UniProtKB-KW"/>
</dbReference>
<dbReference type="GO" id="GO:0004674">
    <property type="term" value="F:protein serine/threonine kinase activity"/>
    <property type="evidence" value="ECO:0007669"/>
    <property type="project" value="UniProtKB-EC"/>
</dbReference>
<evidence type="ECO:0000256" key="4">
    <source>
        <dbReference type="ARBA" id="ARBA00022679"/>
    </source>
</evidence>
<keyword evidence="13" id="KW-0325">Glycoprotein</keyword>
<feature type="transmembrane region" description="Helical" evidence="18">
    <location>
        <begin position="251"/>
        <end position="272"/>
    </location>
</feature>
<dbReference type="Pfam" id="PF13639">
    <property type="entry name" value="zf-RING_2"/>
    <property type="match status" value="2"/>
</dbReference>
<dbReference type="PROSITE" id="PS50089">
    <property type="entry name" value="ZF_RING_2"/>
    <property type="match status" value="2"/>
</dbReference>
<reference evidence="20" key="1">
    <citation type="journal article" date="2019" name="Science">
        <title>Mutation of a bHLH transcription factor allowed almond domestication.</title>
        <authorList>
            <person name="Sanchez-Perez R."/>
            <person name="Pavan S."/>
            <person name="Mazzeo R."/>
            <person name="Moldovan C."/>
            <person name="Aiese Cigliano R."/>
            <person name="Del Cueto J."/>
            <person name="Ricciardi F."/>
            <person name="Lotti C."/>
            <person name="Ricciardi L."/>
            <person name="Dicenta F."/>
            <person name="Lopez-Marques R.L."/>
            <person name="Lindberg Moller B."/>
        </authorList>
    </citation>
    <scope>NUCLEOTIDE SEQUENCE</scope>
</reference>
<evidence type="ECO:0000256" key="14">
    <source>
        <dbReference type="ARBA" id="ARBA00024209"/>
    </source>
</evidence>
<dbReference type="SMART" id="SM00744">
    <property type="entry name" value="RINGv"/>
    <property type="match status" value="1"/>
</dbReference>
<evidence type="ECO:0000256" key="8">
    <source>
        <dbReference type="ARBA" id="ARBA00022771"/>
    </source>
</evidence>
<dbReference type="EMBL" id="AP019301">
    <property type="protein sequence ID" value="BBH03469.1"/>
    <property type="molecule type" value="Genomic_DNA"/>
</dbReference>
<evidence type="ECO:0000256" key="1">
    <source>
        <dbReference type="ARBA" id="ARBA00000900"/>
    </source>
</evidence>
<accession>A0A4Y1RGN1</accession>
<evidence type="ECO:0000256" key="10">
    <source>
        <dbReference type="ARBA" id="ARBA00022833"/>
    </source>
</evidence>
<keyword evidence="7" id="KW-0732">Signal</keyword>
<evidence type="ECO:0000256" key="9">
    <source>
        <dbReference type="ARBA" id="ARBA00022786"/>
    </source>
</evidence>
<dbReference type="AlphaFoldDB" id="A0A4Y1RGN1"/>
<evidence type="ECO:0000256" key="2">
    <source>
        <dbReference type="ARBA" id="ARBA00004167"/>
    </source>
</evidence>
<organism evidence="20">
    <name type="scientific">Prunus dulcis</name>
    <name type="common">Almond</name>
    <name type="synonym">Amygdalus dulcis</name>
    <dbReference type="NCBI Taxonomy" id="3755"/>
    <lineage>
        <taxon>Eukaryota</taxon>
        <taxon>Viridiplantae</taxon>
        <taxon>Streptophyta</taxon>
        <taxon>Embryophyta</taxon>
        <taxon>Tracheophyta</taxon>
        <taxon>Spermatophyta</taxon>
        <taxon>Magnoliopsida</taxon>
        <taxon>eudicotyledons</taxon>
        <taxon>Gunneridae</taxon>
        <taxon>Pentapetalae</taxon>
        <taxon>rosids</taxon>
        <taxon>fabids</taxon>
        <taxon>Rosales</taxon>
        <taxon>Rosaceae</taxon>
        <taxon>Amygdaloideae</taxon>
        <taxon>Amygdaleae</taxon>
        <taxon>Prunus</taxon>
    </lineage>
</organism>
<evidence type="ECO:0000256" key="3">
    <source>
        <dbReference type="ARBA" id="ARBA00004906"/>
    </source>
</evidence>
<dbReference type="InterPro" id="IPR011016">
    <property type="entry name" value="Znf_RING-CH"/>
</dbReference>
<dbReference type="GO" id="GO:0061630">
    <property type="term" value="F:ubiquitin protein ligase activity"/>
    <property type="evidence" value="ECO:0007669"/>
    <property type="project" value="UniProtKB-EC"/>
</dbReference>
<dbReference type="GO" id="GO:0030247">
    <property type="term" value="F:polysaccharide binding"/>
    <property type="evidence" value="ECO:0007669"/>
    <property type="project" value="InterPro"/>
</dbReference>